<keyword evidence="2" id="KW-1185">Reference proteome</keyword>
<evidence type="ECO:0000313" key="2">
    <source>
        <dbReference type="Proteomes" id="UP001597112"/>
    </source>
</evidence>
<comment type="caution">
    <text evidence="1">The sequence shown here is derived from an EMBL/GenBank/DDBJ whole genome shotgun (WGS) entry which is preliminary data.</text>
</comment>
<reference evidence="2" key="1">
    <citation type="journal article" date="2019" name="Int. J. Syst. Evol. Microbiol.">
        <title>The Global Catalogue of Microorganisms (GCM) 10K type strain sequencing project: providing services to taxonomists for standard genome sequencing and annotation.</title>
        <authorList>
            <consortium name="The Broad Institute Genomics Platform"/>
            <consortium name="The Broad Institute Genome Sequencing Center for Infectious Disease"/>
            <person name="Wu L."/>
            <person name="Ma J."/>
        </authorList>
    </citation>
    <scope>NUCLEOTIDE SEQUENCE [LARGE SCALE GENOMIC DNA]</scope>
    <source>
        <strain evidence="2">CCUG 58938</strain>
    </source>
</reference>
<protein>
    <submittedName>
        <fullName evidence="1">Uncharacterized protein</fullName>
    </submittedName>
</protein>
<gene>
    <name evidence="1" type="ORF">ACFQ21_14235</name>
</gene>
<evidence type="ECO:0000313" key="1">
    <source>
        <dbReference type="EMBL" id="MFD1000479.1"/>
    </source>
</evidence>
<dbReference type="EMBL" id="JBHTKA010000004">
    <property type="protein sequence ID" value="MFD1000479.1"/>
    <property type="molecule type" value="Genomic_DNA"/>
</dbReference>
<dbReference type="Proteomes" id="UP001597112">
    <property type="component" value="Unassembled WGS sequence"/>
</dbReference>
<sequence length="70" mass="8018">MDYLNGGHDDRTITNKMVRDLSGEDDVNKVKKAFQKLRKLGKIVPVNEKSNAFDFSYRLNKNETDKNIGS</sequence>
<name>A0ABW3K4D7_9BACT</name>
<accession>A0ABW3K4D7</accession>
<proteinExistence type="predicted"/>
<organism evidence="1 2">
    <name type="scientific">Ohtaekwangia kribbensis</name>
    <dbReference type="NCBI Taxonomy" id="688913"/>
    <lineage>
        <taxon>Bacteria</taxon>
        <taxon>Pseudomonadati</taxon>
        <taxon>Bacteroidota</taxon>
        <taxon>Cytophagia</taxon>
        <taxon>Cytophagales</taxon>
        <taxon>Fulvivirgaceae</taxon>
        <taxon>Ohtaekwangia</taxon>
    </lineage>
</organism>
<dbReference type="RefSeq" id="WP_377579900.1">
    <property type="nucleotide sequence ID" value="NZ_JBHTKA010000004.1"/>
</dbReference>